<dbReference type="GO" id="GO:0016787">
    <property type="term" value="F:hydrolase activity"/>
    <property type="evidence" value="ECO:0007669"/>
    <property type="project" value="UniProtKB-KW"/>
</dbReference>
<feature type="domain" description="Alpha-N-acetylglucosaminidase C-terminal" evidence="4">
    <location>
        <begin position="418"/>
        <end position="530"/>
    </location>
</feature>
<evidence type="ECO:0000313" key="5">
    <source>
        <dbReference type="EMBL" id="KAK9823140.1"/>
    </source>
</evidence>
<dbReference type="EMBL" id="JALJOR010000002">
    <property type="protein sequence ID" value="KAK9823140.1"/>
    <property type="molecule type" value="Genomic_DNA"/>
</dbReference>
<evidence type="ECO:0000313" key="6">
    <source>
        <dbReference type="Proteomes" id="UP001489004"/>
    </source>
</evidence>
<gene>
    <name evidence="5" type="ORF">WJX72_000555</name>
</gene>
<evidence type="ECO:0008006" key="7">
    <source>
        <dbReference type="Google" id="ProtNLM"/>
    </source>
</evidence>
<name>A0AAW1QNR1_9CHLO</name>
<feature type="domain" description="Alpha-N-acetylglucosaminidase N-terminal" evidence="3">
    <location>
        <begin position="14"/>
        <end position="88"/>
    </location>
</feature>
<dbReference type="Pfam" id="PF05089">
    <property type="entry name" value="NAGLU"/>
    <property type="match status" value="2"/>
</dbReference>
<dbReference type="AlphaFoldDB" id="A0AAW1QNR1"/>
<dbReference type="InterPro" id="IPR029018">
    <property type="entry name" value="Hex-like_dom2"/>
</dbReference>
<proteinExistence type="predicted"/>
<keyword evidence="1" id="KW-0378">Hydrolase</keyword>
<dbReference type="Gene3D" id="1.20.120.670">
    <property type="entry name" value="N-acetyl-b-d-glucoasminidase"/>
    <property type="match status" value="1"/>
</dbReference>
<dbReference type="InterPro" id="IPR007781">
    <property type="entry name" value="NAGLU"/>
</dbReference>
<dbReference type="Pfam" id="PF12972">
    <property type="entry name" value="NAGLU_C"/>
    <property type="match status" value="1"/>
</dbReference>
<evidence type="ECO:0000259" key="2">
    <source>
        <dbReference type="Pfam" id="PF05089"/>
    </source>
</evidence>
<dbReference type="Proteomes" id="UP001489004">
    <property type="component" value="Unassembled WGS sequence"/>
</dbReference>
<dbReference type="PANTHER" id="PTHR12872">
    <property type="entry name" value="ALPHA-N-ACETYLGLUCOSAMINIDASE"/>
    <property type="match status" value="1"/>
</dbReference>
<organism evidence="5 6">
    <name type="scientific">[Myrmecia] bisecta</name>
    <dbReference type="NCBI Taxonomy" id="41462"/>
    <lineage>
        <taxon>Eukaryota</taxon>
        <taxon>Viridiplantae</taxon>
        <taxon>Chlorophyta</taxon>
        <taxon>core chlorophytes</taxon>
        <taxon>Trebouxiophyceae</taxon>
        <taxon>Trebouxiales</taxon>
        <taxon>Trebouxiaceae</taxon>
        <taxon>Myrmecia</taxon>
    </lineage>
</organism>
<accession>A0AAW1QNR1</accession>
<protein>
    <recommendedName>
        <fullName evidence="7">Alpha-N-acetylglucosaminidase</fullName>
    </recommendedName>
</protein>
<comment type="caution">
    <text evidence="5">The sequence shown here is derived from an EMBL/GenBank/DDBJ whole genome shotgun (WGS) entry which is preliminary data.</text>
</comment>
<feature type="domain" description="Alpha-N-acetylglucosaminidase tim-barrel" evidence="2">
    <location>
        <begin position="283"/>
        <end position="399"/>
    </location>
</feature>
<dbReference type="InterPro" id="IPR024732">
    <property type="entry name" value="NAGLU_C"/>
</dbReference>
<evidence type="ECO:0000259" key="4">
    <source>
        <dbReference type="Pfam" id="PF12972"/>
    </source>
</evidence>
<evidence type="ECO:0000259" key="3">
    <source>
        <dbReference type="Pfam" id="PF12971"/>
    </source>
</evidence>
<feature type="domain" description="Alpha-N-acetylglucosaminidase tim-barrel" evidence="2">
    <location>
        <begin position="183"/>
        <end position="282"/>
    </location>
</feature>
<reference evidence="5 6" key="1">
    <citation type="journal article" date="2024" name="Nat. Commun.">
        <title>Phylogenomics reveals the evolutionary origins of lichenization in chlorophyte algae.</title>
        <authorList>
            <person name="Puginier C."/>
            <person name="Libourel C."/>
            <person name="Otte J."/>
            <person name="Skaloud P."/>
            <person name="Haon M."/>
            <person name="Grisel S."/>
            <person name="Petersen M."/>
            <person name="Berrin J.G."/>
            <person name="Delaux P.M."/>
            <person name="Dal Grande F."/>
            <person name="Keller J."/>
        </authorList>
    </citation>
    <scope>NUCLEOTIDE SEQUENCE [LARGE SCALE GENOMIC DNA]</scope>
    <source>
        <strain evidence="5 6">SAG 2043</strain>
    </source>
</reference>
<dbReference type="Gene3D" id="3.20.20.80">
    <property type="entry name" value="Glycosidases"/>
    <property type="match status" value="3"/>
</dbReference>
<dbReference type="PANTHER" id="PTHR12872:SF1">
    <property type="entry name" value="ALPHA-N-ACETYLGLUCOSAMINIDASE"/>
    <property type="match status" value="1"/>
</dbReference>
<dbReference type="InterPro" id="IPR024240">
    <property type="entry name" value="NAGLU_N"/>
</dbReference>
<keyword evidence="6" id="KW-1185">Reference proteome</keyword>
<evidence type="ECO:0000256" key="1">
    <source>
        <dbReference type="ARBA" id="ARBA00022801"/>
    </source>
</evidence>
<dbReference type="InterPro" id="IPR024733">
    <property type="entry name" value="NAGLU_tim-barrel"/>
</dbReference>
<dbReference type="Pfam" id="PF12971">
    <property type="entry name" value="NAGLU_N"/>
    <property type="match status" value="1"/>
</dbReference>
<sequence>MEMVTNLVKNGNRMERLLPFHADNFELTLNIQCKPHHTACFSIKPYGNSVSIAGSSGVELAAGVHHFLKAHCNSSFFWDATGGNQLDIACLSAAHDESSRLARSASFNAAPATDAPNTATVPPNNAVGESRGRSVPHFYYQNVVTSSYSFAWWDWPRWEAEVDWRALHGINLAFTGQEYIWQKTWIDDQADLQRRIVARMRSFGMNPVFPAFAGFVPEALVRRFPHARFTRSANWNHFPDQYCCVHLLDPLDPLFHEIRSAFLQAQREEWGPSRIGYYAADTDEAFWKPAQIKSLLSGVPRGRLILVDLFAEVVPQWKRTNALDGVPAIWCMLHNFGGNTDMSLGPRGFAVEAVAQGPFDAMHGSGIAGPSHLVGVGICPEGIEQNPVIYDLMSEWAFRDMPIPLQALLGLAGTTRTTLCSYSERDAQSLQVAGQALLQLLADLDDLLATNRGFLLGPRLEAAKARAHAAEEAALYERNLRTQFSWGTSDRADTALHDYANLEWAGLISSYYMPRWQAWLQRLRADLAGQPSMQPLG</sequence>
<dbReference type="Gene3D" id="3.30.379.10">
    <property type="entry name" value="Chitobiase/beta-hexosaminidase domain 2-like"/>
    <property type="match status" value="1"/>
</dbReference>